<dbReference type="SUPFAM" id="SSF52096">
    <property type="entry name" value="ClpP/crotonase"/>
    <property type="match status" value="1"/>
</dbReference>
<reference evidence="11" key="1">
    <citation type="submission" date="2015-09" db="EMBL/GenBank/DDBJ databases">
        <authorList>
            <person name="Rodrigo-Torres Lidia"/>
            <person name="Arahal R.David."/>
        </authorList>
    </citation>
    <scope>NUCLEOTIDE SEQUENCE [LARGE SCALE GENOMIC DNA]</scope>
    <source>
        <strain evidence="11">CECT 5114</strain>
    </source>
</reference>
<evidence type="ECO:0000256" key="8">
    <source>
        <dbReference type="SAM" id="MobiDB-lite"/>
    </source>
</evidence>
<keyword evidence="11" id="KW-1185">Reference proteome</keyword>
<gene>
    <name evidence="10" type="primary">paaF</name>
    <name evidence="10" type="ORF">TA5114_00727</name>
</gene>
<keyword evidence="6 10" id="KW-0456">Lyase</keyword>
<dbReference type="PANTHER" id="PTHR23309">
    <property type="entry name" value="3-HYDROXYACYL-COA DEHYROGENASE"/>
    <property type="match status" value="1"/>
</dbReference>
<dbReference type="AlphaFoldDB" id="A0A0P1J3G7"/>
<evidence type="ECO:0000256" key="6">
    <source>
        <dbReference type="ARBA" id="ARBA00023239"/>
    </source>
</evidence>
<dbReference type="GO" id="GO:0004300">
    <property type="term" value="F:enoyl-CoA hydratase activity"/>
    <property type="evidence" value="ECO:0007669"/>
    <property type="project" value="UniProtKB-EC"/>
</dbReference>
<keyword evidence="3" id="KW-0443">Lipid metabolism</keyword>
<evidence type="ECO:0000259" key="9">
    <source>
        <dbReference type="Pfam" id="PF00725"/>
    </source>
</evidence>
<keyword evidence="5" id="KW-0413">Isomerase</keyword>
<name>A0A0P1J3G7_9RHOB</name>
<dbReference type="CDD" id="cd06558">
    <property type="entry name" value="crotonase-like"/>
    <property type="match status" value="1"/>
</dbReference>
<dbReference type="PANTHER" id="PTHR23309:SF49">
    <property type="entry name" value="PEROXISOMAL BIFUNCTIONAL ENZYME"/>
    <property type="match status" value="1"/>
</dbReference>
<comment type="subunit">
    <text evidence="2">Monomer.</text>
</comment>
<comment type="subcellular location">
    <subcellularLocation>
        <location evidence="1">Peroxisome</location>
    </subcellularLocation>
</comment>
<keyword evidence="7" id="KW-0511">Multifunctional enzyme</keyword>
<keyword evidence="4" id="KW-0576">Peroxisome</keyword>
<protein>
    <submittedName>
        <fullName evidence="10">2,3-dehydroadipyl-CoA hydratase</fullName>
        <ecNumber evidence="10">4.2.1.17</ecNumber>
    </submittedName>
</protein>
<evidence type="ECO:0000256" key="7">
    <source>
        <dbReference type="ARBA" id="ARBA00023268"/>
    </source>
</evidence>
<dbReference type="EC" id="4.2.1.17" evidence="10"/>
<dbReference type="GO" id="GO:0006635">
    <property type="term" value="P:fatty acid beta-oxidation"/>
    <property type="evidence" value="ECO:0007669"/>
    <property type="project" value="TreeGrafter"/>
</dbReference>
<proteinExistence type="predicted"/>
<dbReference type="EMBL" id="CYUE01000006">
    <property type="protein sequence ID" value="CUK24938.1"/>
    <property type="molecule type" value="Genomic_DNA"/>
</dbReference>
<evidence type="ECO:0000256" key="4">
    <source>
        <dbReference type="ARBA" id="ARBA00023140"/>
    </source>
</evidence>
<sequence>MGRTLRELVTCKTIGSVCLIEMDDGRDNRLSRSFCIALTDALKEAFADDAVRLVLLIGNRQGFSVGYALDEISNETAQNALFELVDSLADAPKPVVAAVRGNAFGAGFEIALLCAFRLASPTAQFGFPEVALSLPPGAGATQTLPRLLGASPALALLLDGITVSPDSLGAVVDAEINGDFRSGALRFAQAMAAENLEGVAMADRREGLENPMAFQTDLIAAREARSSDPSVSHDIIKAVECALLLPFHAGLAFEREQFKSSEARPESRGQRHLESQRRLRQRASLNAGLSGDGLERIGVLGQTETAFVIAARLLLCGANVTLFHSKDEAAEDVRFDILDAARSEAEIFGLNQTYERQVADQLTLSEQLEDCATVDMVLDCSDDGGDERERRAVALAGIVPDHASFVSITDQVEELDLTEAFGRVAQSATIWLPNPMLGQSCEFHISRTPDGDLNPVALVQTQALLERLRLFGVSVSQTAGLATTALFLSLLEAAEQIAIGGSAIDTIDRALRGFGVQQGPFELADRVGLDSIRLLMAQSPEKLQVNLPLTYALAKAGEVGLSSQAGFYLYEEDMIGRQNPEAKLELDALRSDAGVNASDEVIVERCLGSLANTGAMLLAEGIVSKPAELDILAVDHLGFKPQTGGPFHSADQHGLLGLRYQLSAGRSDQQPNSHFIDMIKNGMNFNALNAEADGVS</sequence>
<dbReference type="InterPro" id="IPR029045">
    <property type="entry name" value="ClpP/crotonase-like_dom_sf"/>
</dbReference>
<dbReference type="GO" id="GO:0003857">
    <property type="term" value="F:(3S)-3-hydroxyacyl-CoA dehydrogenase (NAD+) activity"/>
    <property type="evidence" value="ECO:0007669"/>
    <property type="project" value="TreeGrafter"/>
</dbReference>
<dbReference type="Gene3D" id="1.10.1040.50">
    <property type="match status" value="1"/>
</dbReference>
<dbReference type="SUPFAM" id="SSF48179">
    <property type="entry name" value="6-phosphogluconate dehydrogenase C-terminal domain-like"/>
    <property type="match status" value="2"/>
</dbReference>
<dbReference type="InterPro" id="IPR006108">
    <property type="entry name" value="3HC_DH_C"/>
</dbReference>
<dbReference type="GO" id="GO:0016853">
    <property type="term" value="F:isomerase activity"/>
    <property type="evidence" value="ECO:0007669"/>
    <property type="project" value="UniProtKB-KW"/>
</dbReference>
<feature type="domain" description="3-hydroxyacyl-CoA dehydrogenase C-terminal" evidence="9">
    <location>
        <begin position="484"/>
        <end position="570"/>
    </location>
</feature>
<dbReference type="InterPro" id="IPR001753">
    <property type="entry name" value="Enoyl-CoA_hydra/iso"/>
</dbReference>
<dbReference type="Pfam" id="PF00378">
    <property type="entry name" value="ECH_1"/>
    <property type="match status" value="1"/>
</dbReference>
<feature type="compositionally biased region" description="Basic and acidic residues" evidence="8">
    <location>
        <begin position="258"/>
        <end position="277"/>
    </location>
</feature>
<accession>A0A0P1J3G7</accession>
<feature type="region of interest" description="Disordered" evidence="8">
    <location>
        <begin position="258"/>
        <end position="278"/>
    </location>
</feature>
<dbReference type="Proteomes" id="UP000051184">
    <property type="component" value="Unassembled WGS sequence"/>
</dbReference>
<organism evidence="10 11">
    <name type="scientific">Cognatishimia activa</name>
    <dbReference type="NCBI Taxonomy" id="1715691"/>
    <lineage>
        <taxon>Bacteria</taxon>
        <taxon>Pseudomonadati</taxon>
        <taxon>Pseudomonadota</taxon>
        <taxon>Alphaproteobacteria</taxon>
        <taxon>Rhodobacterales</taxon>
        <taxon>Paracoccaceae</taxon>
        <taxon>Cognatishimia</taxon>
    </lineage>
</organism>
<keyword evidence="3" id="KW-0442">Lipid degradation</keyword>
<evidence type="ECO:0000313" key="11">
    <source>
        <dbReference type="Proteomes" id="UP000051184"/>
    </source>
</evidence>
<dbReference type="Gene3D" id="3.90.226.10">
    <property type="entry name" value="2-enoyl-CoA Hydratase, Chain A, domain 1"/>
    <property type="match status" value="1"/>
</dbReference>
<evidence type="ECO:0000256" key="1">
    <source>
        <dbReference type="ARBA" id="ARBA00004275"/>
    </source>
</evidence>
<evidence type="ECO:0000313" key="10">
    <source>
        <dbReference type="EMBL" id="CUK24938.1"/>
    </source>
</evidence>
<dbReference type="STRING" id="1715691.TA5113_02374"/>
<evidence type="ECO:0000256" key="5">
    <source>
        <dbReference type="ARBA" id="ARBA00023235"/>
    </source>
</evidence>
<dbReference type="Gene3D" id="3.40.50.720">
    <property type="entry name" value="NAD(P)-binding Rossmann-like Domain"/>
    <property type="match status" value="1"/>
</dbReference>
<evidence type="ECO:0000256" key="2">
    <source>
        <dbReference type="ARBA" id="ARBA00011245"/>
    </source>
</evidence>
<dbReference type="InterPro" id="IPR008927">
    <property type="entry name" value="6-PGluconate_DH-like_C_sf"/>
</dbReference>
<dbReference type="Pfam" id="PF00725">
    <property type="entry name" value="3HCDH"/>
    <property type="match status" value="1"/>
</dbReference>
<evidence type="ECO:0000256" key="3">
    <source>
        <dbReference type="ARBA" id="ARBA00022963"/>
    </source>
</evidence>